<dbReference type="PRINTS" id="PR00463">
    <property type="entry name" value="EP450I"/>
</dbReference>
<feature type="binding site" description="axial binding residue" evidence="7">
    <location>
        <position position="453"/>
    </location>
    <ligand>
        <name>heme</name>
        <dbReference type="ChEBI" id="CHEBI:30413"/>
    </ligand>
    <ligandPart>
        <name>Fe</name>
        <dbReference type="ChEBI" id="CHEBI:18248"/>
    </ligandPart>
</feature>
<dbReference type="EMBL" id="BAABME010006465">
    <property type="protein sequence ID" value="GAA0168432.1"/>
    <property type="molecule type" value="Genomic_DNA"/>
</dbReference>
<keyword evidence="9" id="KW-0812">Transmembrane</keyword>
<evidence type="ECO:0000256" key="7">
    <source>
        <dbReference type="PIRSR" id="PIRSR602401-1"/>
    </source>
</evidence>
<evidence type="ECO:0000256" key="4">
    <source>
        <dbReference type="ARBA" id="ARBA00023002"/>
    </source>
</evidence>
<dbReference type="PANTHER" id="PTHR47950">
    <property type="entry name" value="CYTOCHROME P450, FAMILY 76, SUBFAMILY C, POLYPEPTIDE 5-RELATED"/>
    <property type="match status" value="1"/>
</dbReference>
<evidence type="ECO:0000256" key="2">
    <source>
        <dbReference type="ARBA" id="ARBA00022617"/>
    </source>
</evidence>
<dbReference type="GO" id="GO:0004497">
    <property type="term" value="F:monooxygenase activity"/>
    <property type="evidence" value="ECO:0007669"/>
    <property type="project" value="UniProtKB-KW"/>
</dbReference>
<dbReference type="PROSITE" id="PS00086">
    <property type="entry name" value="CYTOCHROME_P450"/>
    <property type="match status" value="1"/>
</dbReference>
<dbReference type="InterPro" id="IPR036396">
    <property type="entry name" value="Cyt_P450_sf"/>
</dbReference>
<dbReference type="InterPro" id="IPR002401">
    <property type="entry name" value="Cyt_P450_E_grp-I"/>
</dbReference>
<keyword evidence="11" id="KW-1185">Reference proteome</keyword>
<protein>
    <submittedName>
        <fullName evidence="10">Oxygenase</fullName>
    </submittedName>
</protein>
<evidence type="ECO:0000256" key="1">
    <source>
        <dbReference type="ARBA" id="ARBA00010617"/>
    </source>
</evidence>
<dbReference type="FunFam" id="1.10.630.10:FF:000007">
    <property type="entry name" value="Cytochrome P450 76C4"/>
    <property type="match status" value="1"/>
</dbReference>
<comment type="cofactor">
    <cofactor evidence="7">
        <name>heme</name>
        <dbReference type="ChEBI" id="CHEBI:30413"/>
    </cofactor>
</comment>
<gene>
    <name evidence="10" type="ORF">LIER_23149</name>
</gene>
<dbReference type="SUPFAM" id="SSF48264">
    <property type="entry name" value="Cytochrome P450"/>
    <property type="match status" value="1"/>
</dbReference>
<dbReference type="AlphaFoldDB" id="A0AAV3R210"/>
<sequence length="512" mass="58567">MEYSLASLLIYIPIFLILHQLTKLLLSYVPGGKKLPPGPPGWPVFGHMFNLGTLPYATMARLKDKYGPVLWLRLGSVNTMVILNASAAEELFKNHDASFCDRKTVQVLRSHNFHKSSLALSAYTPYWRMLRRLCTMEIFATRKINMTVGIRRKCIDDLVSWIEKKSANTNTNIKEKKGVHIAHLMFLTSFNIFGNLMMSRDVVDPDSEVGSELFTALVKSTHWAACPNISDLFEFLKPFDLQGLQRNMNRDLGHLLEIVSKFVKERMKEREDPCREKTDDFLDVLLDFEGKGGEEPKKLSEHNIFIFILEMFLAGAETTSTTTEWALSELLRNPKELTKVKMEVQSVVGPNRKLEESDIENLPFLQAIVKETLRLHPVVPFLLPRSATKDTNFMGYDIPKNTQVLINAWAIGRDPETWDDPSSFKPERFLDSNIDYRGQHFELIPFGAGRRMCVGLPLAHRTLHLMLGSLLHEFDWELEDSLQGHKLDMTEQLGITVRKLEPLKAVPTRRAI</sequence>
<evidence type="ECO:0000313" key="10">
    <source>
        <dbReference type="EMBL" id="GAA0168432.1"/>
    </source>
</evidence>
<keyword evidence="4 8" id="KW-0560">Oxidoreductase</keyword>
<evidence type="ECO:0000256" key="8">
    <source>
        <dbReference type="RuleBase" id="RU000461"/>
    </source>
</evidence>
<dbReference type="InterPro" id="IPR017972">
    <property type="entry name" value="Cyt_P450_CS"/>
</dbReference>
<dbReference type="InterPro" id="IPR001128">
    <property type="entry name" value="Cyt_P450"/>
</dbReference>
<proteinExistence type="inferred from homology"/>
<dbReference type="PANTHER" id="PTHR47950:SF14">
    <property type="entry name" value="CYTOCHROME P450 76A2-LIKE ISOFORM X1"/>
    <property type="match status" value="1"/>
</dbReference>
<dbReference type="Gene3D" id="1.10.630.10">
    <property type="entry name" value="Cytochrome P450"/>
    <property type="match status" value="1"/>
</dbReference>
<dbReference type="Proteomes" id="UP001454036">
    <property type="component" value="Unassembled WGS sequence"/>
</dbReference>
<dbReference type="CDD" id="cd11073">
    <property type="entry name" value="CYP76-like"/>
    <property type="match status" value="1"/>
</dbReference>
<dbReference type="GO" id="GO:0016705">
    <property type="term" value="F:oxidoreductase activity, acting on paired donors, with incorporation or reduction of molecular oxygen"/>
    <property type="evidence" value="ECO:0007669"/>
    <property type="project" value="InterPro"/>
</dbReference>
<feature type="transmembrane region" description="Helical" evidence="9">
    <location>
        <begin position="6"/>
        <end position="26"/>
    </location>
</feature>
<dbReference type="Pfam" id="PF00067">
    <property type="entry name" value="p450"/>
    <property type="match status" value="1"/>
</dbReference>
<dbReference type="PRINTS" id="PR00385">
    <property type="entry name" value="P450"/>
</dbReference>
<keyword evidence="2 7" id="KW-0349">Heme</keyword>
<accession>A0AAV3R210</accession>
<keyword evidence="3 7" id="KW-0479">Metal-binding</keyword>
<reference evidence="10 11" key="1">
    <citation type="submission" date="2024-01" db="EMBL/GenBank/DDBJ databases">
        <title>The complete chloroplast genome sequence of Lithospermum erythrorhizon: insights into the phylogenetic relationship among Boraginaceae species and the maternal lineages of purple gromwells.</title>
        <authorList>
            <person name="Okada T."/>
            <person name="Watanabe K."/>
        </authorList>
    </citation>
    <scope>NUCLEOTIDE SEQUENCE [LARGE SCALE GENOMIC DNA]</scope>
</reference>
<dbReference type="GO" id="GO:0005506">
    <property type="term" value="F:iron ion binding"/>
    <property type="evidence" value="ECO:0007669"/>
    <property type="project" value="InterPro"/>
</dbReference>
<comment type="similarity">
    <text evidence="1 8">Belongs to the cytochrome P450 family.</text>
</comment>
<dbReference type="GO" id="GO:0020037">
    <property type="term" value="F:heme binding"/>
    <property type="evidence" value="ECO:0007669"/>
    <property type="project" value="InterPro"/>
</dbReference>
<name>A0AAV3R210_LITER</name>
<keyword evidence="9" id="KW-0472">Membrane</keyword>
<keyword evidence="9" id="KW-1133">Transmembrane helix</keyword>
<organism evidence="10 11">
    <name type="scientific">Lithospermum erythrorhizon</name>
    <name type="common">Purple gromwell</name>
    <name type="synonym">Lithospermum officinale var. erythrorhizon</name>
    <dbReference type="NCBI Taxonomy" id="34254"/>
    <lineage>
        <taxon>Eukaryota</taxon>
        <taxon>Viridiplantae</taxon>
        <taxon>Streptophyta</taxon>
        <taxon>Embryophyta</taxon>
        <taxon>Tracheophyta</taxon>
        <taxon>Spermatophyta</taxon>
        <taxon>Magnoliopsida</taxon>
        <taxon>eudicotyledons</taxon>
        <taxon>Gunneridae</taxon>
        <taxon>Pentapetalae</taxon>
        <taxon>asterids</taxon>
        <taxon>lamiids</taxon>
        <taxon>Boraginales</taxon>
        <taxon>Boraginaceae</taxon>
        <taxon>Boraginoideae</taxon>
        <taxon>Lithospermeae</taxon>
        <taxon>Lithospermum</taxon>
    </lineage>
</organism>
<keyword evidence="6 8" id="KW-0503">Monooxygenase</keyword>
<keyword evidence="5 7" id="KW-0408">Iron</keyword>
<evidence type="ECO:0000256" key="3">
    <source>
        <dbReference type="ARBA" id="ARBA00022723"/>
    </source>
</evidence>
<evidence type="ECO:0000256" key="9">
    <source>
        <dbReference type="SAM" id="Phobius"/>
    </source>
</evidence>
<evidence type="ECO:0000256" key="5">
    <source>
        <dbReference type="ARBA" id="ARBA00023004"/>
    </source>
</evidence>
<comment type="caution">
    <text evidence="10">The sequence shown here is derived from an EMBL/GenBank/DDBJ whole genome shotgun (WGS) entry which is preliminary data.</text>
</comment>
<evidence type="ECO:0000313" key="11">
    <source>
        <dbReference type="Proteomes" id="UP001454036"/>
    </source>
</evidence>
<evidence type="ECO:0000256" key="6">
    <source>
        <dbReference type="ARBA" id="ARBA00023033"/>
    </source>
</evidence>